<evidence type="ECO:0000256" key="1">
    <source>
        <dbReference type="SAM" id="MobiDB-lite"/>
    </source>
</evidence>
<protein>
    <submittedName>
        <fullName evidence="2">Uncharacterized protein</fullName>
    </submittedName>
</protein>
<accession>A0A8S9WWJ9</accession>
<dbReference type="Proteomes" id="UP000466442">
    <property type="component" value="Unassembled WGS sequence"/>
</dbReference>
<sequence>MIENDLMSEFDLMPKEEEIGGDDERVIKEEVMTDEDLDPIKEHTKIENEEEAVREDKIVKKEMMVDIEEVIKEEVLTDEDLGHSIIEEMLIENEEGAGEEEQIIKEEIMAKNEELIKEEVVTDVDLGYTIKEDSMIENEKGAVEEDVTINEEMVNRNESVHKFSTSPSVNATVVVLQRYDVSGNSTKDEILKSSEREKQLSDDYGVGQSNDTKSSKKRRRLEKPFACDHCDYRAVSTNQGASNDKELVRTYYFTFTRSRMFTSDGHPSRQEV</sequence>
<reference evidence="2" key="1">
    <citation type="journal article" date="2021" name="Mol. Ecol. Resour.">
        <title>Apolygus lucorum genome provides insights into omnivorousness and mesophyll feeding.</title>
        <authorList>
            <person name="Liu Y."/>
            <person name="Liu H."/>
            <person name="Wang H."/>
            <person name="Huang T."/>
            <person name="Liu B."/>
            <person name="Yang B."/>
            <person name="Yin L."/>
            <person name="Li B."/>
            <person name="Zhang Y."/>
            <person name="Zhang S."/>
            <person name="Jiang F."/>
            <person name="Zhang X."/>
            <person name="Ren Y."/>
            <person name="Wang B."/>
            <person name="Wang S."/>
            <person name="Lu Y."/>
            <person name="Wu K."/>
            <person name="Fan W."/>
            <person name="Wang G."/>
        </authorList>
    </citation>
    <scope>NUCLEOTIDE SEQUENCE</scope>
    <source>
        <strain evidence="2">12Hb</strain>
    </source>
</reference>
<gene>
    <name evidence="2" type="ORF">GE061_004931</name>
</gene>
<keyword evidence="3" id="KW-1185">Reference proteome</keyword>
<dbReference type="AlphaFoldDB" id="A0A8S9WWJ9"/>
<evidence type="ECO:0000313" key="2">
    <source>
        <dbReference type="EMBL" id="KAF6200488.1"/>
    </source>
</evidence>
<name>A0A8S9WWJ9_APOLU</name>
<evidence type="ECO:0000313" key="3">
    <source>
        <dbReference type="Proteomes" id="UP000466442"/>
    </source>
</evidence>
<feature type="region of interest" description="Disordered" evidence="1">
    <location>
        <begin position="187"/>
        <end position="220"/>
    </location>
</feature>
<organism evidence="2 3">
    <name type="scientific">Apolygus lucorum</name>
    <name type="common">Small green plant bug</name>
    <name type="synonym">Lygocoris lucorum</name>
    <dbReference type="NCBI Taxonomy" id="248454"/>
    <lineage>
        <taxon>Eukaryota</taxon>
        <taxon>Metazoa</taxon>
        <taxon>Ecdysozoa</taxon>
        <taxon>Arthropoda</taxon>
        <taxon>Hexapoda</taxon>
        <taxon>Insecta</taxon>
        <taxon>Pterygota</taxon>
        <taxon>Neoptera</taxon>
        <taxon>Paraneoptera</taxon>
        <taxon>Hemiptera</taxon>
        <taxon>Heteroptera</taxon>
        <taxon>Panheteroptera</taxon>
        <taxon>Cimicomorpha</taxon>
        <taxon>Miridae</taxon>
        <taxon>Mirini</taxon>
        <taxon>Apolygus</taxon>
    </lineage>
</organism>
<proteinExistence type="predicted"/>
<comment type="caution">
    <text evidence="2">The sequence shown here is derived from an EMBL/GenBank/DDBJ whole genome shotgun (WGS) entry which is preliminary data.</text>
</comment>
<feature type="compositionally biased region" description="Basic and acidic residues" evidence="1">
    <location>
        <begin position="187"/>
        <end position="201"/>
    </location>
</feature>
<dbReference type="EMBL" id="WIXP02000013">
    <property type="protein sequence ID" value="KAF6200488.1"/>
    <property type="molecule type" value="Genomic_DNA"/>
</dbReference>